<dbReference type="EMBL" id="JFHD01000002">
    <property type="protein sequence ID" value="KDR33276.1"/>
    <property type="molecule type" value="Genomic_DNA"/>
</dbReference>
<dbReference type="RefSeq" id="WP_034470345.1">
    <property type="nucleotide sequence ID" value="NZ_JAKREK010000001.1"/>
</dbReference>
<evidence type="ECO:0000313" key="1">
    <source>
        <dbReference type="EMBL" id="KDR33276.1"/>
    </source>
</evidence>
<organism evidence="1 2">
    <name type="scientific">Caballeronia zhejiangensis</name>
    <dbReference type="NCBI Taxonomy" id="871203"/>
    <lineage>
        <taxon>Bacteria</taxon>
        <taxon>Pseudomonadati</taxon>
        <taxon>Pseudomonadota</taxon>
        <taxon>Betaproteobacteria</taxon>
        <taxon>Burkholderiales</taxon>
        <taxon>Burkholderiaceae</taxon>
        <taxon>Caballeronia</taxon>
    </lineage>
</organism>
<proteinExistence type="predicted"/>
<reference evidence="1 2" key="1">
    <citation type="submission" date="2014-03" db="EMBL/GenBank/DDBJ databases">
        <title>Draft Genome Sequences of Four Burkholderia Strains.</title>
        <authorList>
            <person name="Liu X.Y."/>
            <person name="Li C.X."/>
            <person name="Xu J.H."/>
        </authorList>
    </citation>
    <scope>NUCLEOTIDE SEQUENCE [LARGE SCALE GENOMIC DNA]</scope>
    <source>
        <strain evidence="1 2">OP-1</strain>
    </source>
</reference>
<evidence type="ECO:0000313" key="2">
    <source>
        <dbReference type="Proteomes" id="UP000027451"/>
    </source>
</evidence>
<name>A0A656QQ20_9BURK</name>
<protein>
    <submittedName>
        <fullName evidence="1">Uncharacterized protein</fullName>
    </submittedName>
</protein>
<gene>
    <name evidence="1" type="ORF">BG60_12370</name>
</gene>
<sequence>MPTTTDDIPDAIKTLVTAEPTPVKRLKHMWISGLSKPDGHVMRAAVKDSEPELTLLDLDHAIGLPGPASPLLTQALAAELMRYGQGPQVVVTPAAEGVRLNLIGKDYAPLARRRAEPEPDSNVDFIRLRLPDRVAADPGRSGRVRPWLVLEYRGRGARLSVDNSARCADLQAARSDSGVLRASAFGGMKSIRKSGWIG</sequence>
<comment type="caution">
    <text evidence="1">The sequence shown here is derived from an EMBL/GenBank/DDBJ whole genome shotgun (WGS) entry which is preliminary data.</text>
</comment>
<dbReference type="AlphaFoldDB" id="A0A656QQ20"/>
<keyword evidence="2" id="KW-1185">Reference proteome</keyword>
<dbReference type="Proteomes" id="UP000027451">
    <property type="component" value="Unassembled WGS sequence"/>
</dbReference>
<accession>A0A656QQ20</accession>